<feature type="non-terminal residue" evidence="1">
    <location>
        <position position="1"/>
    </location>
</feature>
<accession>A0A371FWQ8</accession>
<dbReference type="Proteomes" id="UP000257109">
    <property type="component" value="Unassembled WGS sequence"/>
</dbReference>
<reference evidence="1" key="1">
    <citation type="submission" date="2018-05" db="EMBL/GenBank/DDBJ databases">
        <title>Draft genome of Mucuna pruriens seed.</title>
        <authorList>
            <person name="Nnadi N.E."/>
            <person name="Vos R."/>
            <person name="Hasami M.H."/>
            <person name="Devisetty U.K."/>
            <person name="Aguiy J.C."/>
        </authorList>
    </citation>
    <scope>NUCLEOTIDE SEQUENCE [LARGE SCALE GENOMIC DNA]</scope>
    <source>
        <strain evidence="1">JCA_2017</strain>
    </source>
</reference>
<dbReference type="EMBL" id="QJKJ01007569">
    <property type="protein sequence ID" value="RDX82726.1"/>
    <property type="molecule type" value="Genomic_DNA"/>
</dbReference>
<organism evidence="1 2">
    <name type="scientific">Mucuna pruriens</name>
    <name type="common">Velvet bean</name>
    <name type="synonym">Dolichos pruriens</name>
    <dbReference type="NCBI Taxonomy" id="157652"/>
    <lineage>
        <taxon>Eukaryota</taxon>
        <taxon>Viridiplantae</taxon>
        <taxon>Streptophyta</taxon>
        <taxon>Embryophyta</taxon>
        <taxon>Tracheophyta</taxon>
        <taxon>Spermatophyta</taxon>
        <taxon>Magnoliopsida</taxon>
        <taxon>eudicotyledons</taxon>
        <taxon>Gunneridae</taxon>
        <taxon>Pentapetalae</taxon>
        <taxon>rosids</taxon>
        <taxon>fabids</taxon>
        <taxon>Fabales</taxon>
        <taxon>Fabaceae</taxon>
        <taxon>Papilionoideae</taxon>
        <taxon>50 kb inversion clade</taxon>
        <taxon>NPAAA clade</taxon>
        <taxon>indigoferoid/millettioid clade</taxon>
        <taxon>Phaseoleae</taxon>
        <taxon>Mucuna</taxon>
    </lineage>
</organism>
<comment type="caution">
    <text evidence="1">The sequence shown here is derived from an EMBL/GenBank/DDBJ whole genome shotgun (WGS) entry which is preliminary data.</text>
</comment>
<sequence>MQVPLFGILSQLKLRLVSEYSIITELKKRVNYDYWNQKSNYGSPNKISNQPDFILGRIVSSISTKDVVCTCVLPKRWIYCRHSSLIYTLRIKSHAVAIR</sequence>
<keyword evidence="2" id="KW-1185">Reference proteome</keyword>
<evidence type="ECO:0000313" key="2">
    <source>
        <dbReference type="Proteomes" id="UP000257109"/>
    </source>
</evidence>
<gene>
    <name evidence="1" type="ORF">CR513_36446</name>
</gene>
<name>A0A371FWQ8_MUCPR</name>
<dbReference type="OrthoDB" id="673865at2759"/>
<dbReference type="AlphaFoldDB" id="A0A371FWQ8"/>
<protein>
    <submittedName>
        <fullName evidence="1">Uncharacterized protein</fullName>
    </submittedName>
</protein>
<evidence type="ECO:0000313" key="1">
    <source>
        <dbReference type="EMBL" id="RDX82726.1"/>
    </source>
</evidence>
<proteinExistence type="predicted"/>